<feature type="compositionally biased region" description="Basic and acidic residues" evidence="1">
    <location>
        <begin position="158"/>
        <end position="169"/>
    </location>
</feature>
<evidence type="ECO:0000256" key="1">
    <source>
        <dbReference type="SAM" id="MobiDB-lite"/>
    </source>
</evidence>
<sequence>MVSRLQFVKWLVVATYVCAAGRFVSDDPFGALNDMFGGIFGTFMLREDPVLQRCYSCLLESPLGLMSEGGMTCFWPYMFMSGLNGAFSAIRAYTILAKFGTPVPCSGILGCYLPVWLCISAAAQLVAVLFCWTVQRQQQDVGGAERRYGDAFQQGRQGGRDGREGREAAECGSEGRLLATPDSEAGSDRWRTVAPMP</sequence>
<accession>A0A7S2VKH7</accession>
<keyword evidence="2" id="KW-0812">Transmembrane</keyword>
<organism evidence="4">
    <name type="scientific">Zooxanthella nutricula</name>
    <dbReference type="NCBI Taxonomy" id="1333877"/>
    <lineage>
        <taxon>Eukaryota</taxon>
        <taxon>Sar</taxon>
        <taxon>Alveolata</taxon>
        <taxon>Dinophyceae</taxon>
        <taxon>Peridiniales</taxon>
        <taxon>Peridiniales incertae sedis</taxon>
        <taxon>Zooxanthella</taxon>
    </lineage>
</organism>
<evidence type="ECO:0000256" key="3">
    <source>
        <dbReference type="SAM" id="SignalP"/>
    </source>
</evidence>
<keyword evidence="3" id="KW-0732">Signal</keyword>
<proteinExistence type="predicted"/>
<feature type="chain" id="PRO_5031170973" evidence="3">
    <location>
        <begin position="21"/>
        <end position="197"/>
    </location>
</feature>
<keyword evidence="2" id="KW-0472">Membrane</keyword>
<reference evidence="4" key="1">
    <citation type="submission" date="2021-01" db="EMBL/GenBank/DDBJ databases">
        <authorList>
            <person name="Corre E."/>
            <person name="Pelletier E."/>
            <person name="Niang G."/>
            <person name="Scheremetjew M."/>
            <person name="Finn R."/>
            <person name="Kale V."/>
            <person name="Holt S."/>
            <person name="Cochrane G."/>
            <person name="Meng A."/>
            <person name="Brown T."/>
            <person name="Cohen L."/>
        </authorList>
    </citation>
    <scope>NUCLEOTIDE SEQUENCE</scope>
    <source>
        <strain evidence="4">RCC3387</strain>
    </source>
</reference>
<feature type="signal peptide" evidence="3">
    <location>
        <begin position="1"/>
        <end position="20"/>
    </location>
</feature>
<protein>
    <submittedName>
        <fullName evidence="4">Uncharacterized protein</fullName>
    </submittedName>
</protein>
<dbReference type="AlphaFoldDB" id="A0A7S2VKH7"/>
<gene>
    <name evidence="4" type="ORF">BRAN1462_LOCUS53879</name>
</gene>
<keyword evidence="2" id="KW-1133">Transmembrane helix</keyword>
<feature type="transmembrane region" description="Helical" evidence="2">
    <location>
        <begin position="74"/>
        <end position="96"/>
    </location>
</feature>
<evidence type="ECO:0000256" key="2">
    <source>
        <dbReference type="SAM" id="Phobius"/>
    </source>
</evidence>
<feature type="transmembrane region" description="Helical" evidence="2">
    <location>
        <begin position="108"/>
        <end position="130"/>
    </location>
</feature>
<feature type="region of interest" description="Disordered" evidence="1">
    <location>
        <begin position="152"/>
        <end position="197"/>
    </location>
</feature>
<dbReference type="EMBL" id="HBGW01085026">
    <property type="protein sequence ID" value="CAD9636057.1"/>
    <property type="molecule type" value="Transcribed_RNA"/>
</dbReference>
<evidence type="ECO:0000313" key="4">
    <source>
        <dbReference type="EMBL" id="CAD9636057.1"/>
    </source>
</evidence>
<name>A0A7S2VKH7_9DINO</name>